<evidence type="ECO:0000259" key="1">
    <source>
        <dbReference type="Pfam" id="PF00882"/>
    </source>
</evidence>
<dbReference type="Proteomes" id="UP000614200">
    <property type="component" value="Unassembled WGS sequence"/>
</dbReference>
<dbReference type="InterPro" id="IPR008947">
    <property type="entry name" value="PLipase_C/P1_nuclease_dom_sf"/>
</dbReference>
<keyword evidence="3" id="KW-1185">Reference proteome</keyword>
<dbReference type="Pfam" id="PF00882">
    <property type="entry name" value="Zn_dep_PLPC"/>
    <property type="match status" value="1"/>
</dbReference>
<dbReference type="EMBL" id="JADKNH010000008">
    <property type="protein sequence ID" value="MBF4694265.1"/>
    <property type="molecule type" value="Genomic_DNA"/>
</dbReference>
<dbReference type="SUPFAM" id="SSF48537">
    <property type="entry name" value="Phospholipase C/P1 nuclease"/>
    <property type="match status" value="1"/>
</dbReference>
<protein>
    <submittedName>
        <fullName evidence="2">Zinc dependent phospholipase C family protein</fullName>
    </submittedName>
</protein>
<accession>A0ABR9ZV04</accession>
<organism evidence="2 3">
    <name type="scientific">Fusibacter ferrireducens</name>
    <dbReference type="NCBI Taxonomy" id="2785058"/>
    <lineage>
        <taxon>Bacteria</taxon>
        <taxon>Bacillati</taxon>
        <taxon>Bacillota</taxon>
        <taxon>Clostridia</taxon>
        <taxon>Eubacteriales</taxon>
        <taxon>Eubacteriales Family XII. Incertae Sedis</taxon>
        <taxon>Fusibacter</taxon>
    </lineage>
</organism>
<reference evidence="2 3" key="1">
    <citation type="submission" date="2020-11" db="EMBL/GenBank/DDBJ databases">
        <title>Fusibacter basophilias sp. nov.</title>
        <authorList>
            <person name="Qiu D."/>
        </authorList>
    </citation>
    <scope>NUCLEOTIDE SEQUENCE [LARGE SCALE GENOMIC DNA]</scope>
    <source>
        <strain evidence="2 3">Q10-2</strain>
    </source>
</reference>
<name>A0ABR9ZV04_9FIRM</name>
<dbReference type="RefSeq" id="WP_194702501.1">
    <property type="nucleotide sequence ID" value="NZ_JADKNH010000008.1"/>
</dbReference>
<dbReference type="InterPro" id="IPR029002">
    <property type="entry name" value="PLPC/GPLD1"/>
</dbReference>
<comment type="caution">
    <text evidence="2">The sequence shown here is derived from an EMBL/GenBank/DDBJ whole genome shotgun (WGS) entry which is preliminary data.</text>
</comment>
<gene>
    <name evidence="2" type="ORF">ISU02_14170</name>
</gene>
<feature type="domain" description="Phospholipase C/D" evidence="1">
    <location>
        <begin position="5"/>
        <end position="132"/>
    </location>
</feature>
<evidence type="ECO:0000313" key="2">
    <source>
        <dbReference type="EMBL" id="MBF4694265.1"/>
    </source>
</evidence>
<proteinExistence type="predicted"/>
<sequence length="197" mass="23649">MNFMTHITMANLIFSEVKELYELNRVAFIYGNVMPDVDPRFNKTPHMFDNDLERILALSEELVTGDFSVNTYSVRLGFLCHYICDFFCLYHSEISKFIQYREHGIYEIKLHFVLKKMLRFQFFKTMGNDFTMQEEGSMRTQIMRARERYVESPKTYENDLFYAIQTSIYACKVITDSMVYRGNFEIYPQETLWTDYI</sequence>
<evidence type="ECO:0000313" key="3">
    <source>
        <dbReference type="Proteomes" id="UP000614200"/>
    </source>
</evidence>